<dbReference type="CDD" id="cd00093">
    <property type="entry name" value="HTH_XRE"/>
    <property type="match status" value="1"/>
</dbReference>
<feature type="domain" description="HTH cro/C1-type" evidence="1">
    <location>
        <begin position="34"/>
        <end position="84"/>
    </location>
</feature>
<dbReference type="PANTHER" id="PTHR35010">
    <property type="entry name" value="BLL4672 PROTEIN-RELATED"/>
    <property type="match status" value="1"/>
</dbReference>
<sequence length="277" mass="30905">MRATELAEFLRRRREALRPEDVGLVTGSRRRVVGMRREEVAAQVGMSVNYYTRLEQGRGPQPSISMLGAIARAMRLTNDERDYLYRVAGHAAPDRALESAHVAPGLLRVLDRLHDTPALILSPLLETLVANDMAIALFGDHTARTGLDRYDVYRWFTDPAAREVYPAADHERQSRAVVANLRVAYGQMGPRSRAAEIVRVLQNRSPQFAALWDRHEVARRFEDHKVLIHPQLGPLELDCQALFTEDGAQTLLTLTAAPRSAASEQLALLAVVGAQPF</sequence>
<organism evidence="2 3">
    <name type="scientific">Nakamurella panacisegetis</name>
    <dbReference type="NCBI Taxonomy" id="1090615"/>
    <lineage>
        <taxon>Bacteria</taxon>
        <taxon>Bacillati</taxon>
        <taxon>Actinomycetota</taxon>
        <taxon>Actinomycetes</taxon>
        <taxon>Nakamurellales</taxon>
        <taxon>Nakamurellaceae</taxon>
        <taxon>Nakamurella</taxon>
    </lineage>
</organism>
<accession>A0A1H0LMC0</accession>
<dbReference type="SMART" id="SM00530">
    <property type="entry name" value="HTH_XRE"/>
    <property type="match status" value="1"/>
</dbReference>
<dbReference type="InterPro" id="IPR010982">
    <property type="entry name" value="Lambda_DNA-bd_dom_sf"/>
</dbReference>
<dbReference type="STRING" id="1090615.SAMN04515671_1724"/>
<dbReference type="PROSITE" id="PS50943">
    <property type="entry name" value="HTH_CROC1"/>
    <property type="match status" value="1"/>
</dbReference>
<dbReference type="OrthoDB" id="3608749at2"/>
<dbReference type="EMBL" id="LT629710">
    <property type="protein sequence ID" value="SDO69399.1"/>
    <property type="molecule type" value="Genomic_DNA"/>
</dbReference>
<dbReference type="AlphaFoldDB" id="A0A1H0LMC0"/>
<dbReference type="Pfam" id="PF17765">
    <property type="entry name" value="MLTR_LBD"/>
    <property type="match status" value="1"/>
</dbReference>
<dbReference type="InterPro" id="IPR001387">
    <property type="entry name" value="Cro/C1-type_HTH"/>
</dbReference>
<reference evidence="2 3" key="1">
    <citation type="submission" date="2016-10" db="EMBL/GenBank/DDBJ databases">
        <authorList>
            <person name="de Groot N.N."/>
        </authorList>
    </citation>
    <scope>NUCLEOTIDE SEQUENCE [LARGE SCALE GENOMIC DNA]</scope>
    <source>
        <strain evidence="3">P4-7,KCTC 19426,CECT 7604</strain>
    </source>
</reference>
<evidence type="ECO:0000313" key="3">
    <source>
        <dbReference type="Proteomes" id="UP000198741"/>
    </source>
</evidence>
<protein>
    <submittedName>
        <fullName evidence="2">Helix-turn-helix domain-containing protein</fullName>
    </submittedName>
</protein>
<dbReference type="PANTHER" id="PTHR35010:SF2">
    <property type="entry name" value="BLL4672 PROTEIN"/>
    <property type="match status" value="1"/>
</dbReference>
<dbReference type="SUPFAM" id="SSF47413">
    <property type="entry name" value="lambda repressor-like DNA-binding domains"/>
    <property type="match status" value="1"/>
</dbReference>
<evidence type="ECO:0000259" key="1">
    <source>
        <dbReference type="PROSITE" id="PS50943"/>
    </source>
</evidence>
<dbReference type="Gene3D" id="3.30.450.180">
    <property type="match status" value="1"/>
</dbReference>
<proteinExistence type="predicted"/>
<evidence type="ECO:0000313" key="2">
    <source>
        <dbReference type="EMBL" id="SDO69399.1"/>
    </source>
</evidence>
<dbReference type="InterPro" id="IPR041413">
    <property type="entry name" value="MLTR_LBD"/>
</dbReference>
<dbReference type="Gene3D" id="1.10.260.40">
    <property type="entry name" value="lambda repressor-like DNA-binding domains"/>
    <property type="match status" value="1"/>
</dbReference>
<name>A0A1H0LMC0_9ACTN</name>
<keyword evidence="3" id="KW-1185">Reference proteome</keyword>
<dbReference type="Proteomes" id="UP000198741">
    <property type="component" value="Chromosome I"/>
</dbReference>
<dbReference type="RefSeq" id="WP_090481696.1">
    <property type="nucleotide sequence ID" value="NZ_LT629710.1"/>
</dbReference>
<dbReference type="Pfam" id="PF13560">
    <property type="entry name" value="HTH_31"/>
    <property type="match status" value="1"/>
</dbReference>
<gene>
    <name evidence="2" type="ORF">SAMN04515671_1724</name>
</gene>
<dbReference type="GO" id="GO:0003677">
    <property type="term" value="F:DNA binding"/>
    <property type="evidence" value="ECO:0007669"/>
    <property type="project" value="InterPro"/>
</dbReference>